<dbReference type="Pfam" id="PF07714">
    <property type="entry name" value="PK_Tyr_Ser-Thr"/>
    <property type="match status" value="1"/>
</dbReference>
<dbReference type="PROSITE" id="PS00109">
    <property type="entry name" value="PROTEIN_KINASE_TYR"/>
    <property type="match status" value="1"/>
</dbReference>
<evidence type="ECO:0000313" key="26">
    <source>
        <dbReference type="WBParaSite" id="PSAMB.scaffold211size65383.g3328.t1"/>
    </source>
</evidence>
<reference evidence="26" key="1">
    <citation type="submission" date="2022-11" db="UniProtKB">
        <authorList>
            <consortium name="WormBaseParasite"/>
        </authorList>
    </citation>
    <scope>IDENTIFICATION</scope>
</reference>
<feature type="binding site" evidence="20">
    <location>
        <position position="1124"/>
    </location>
    <ligand>
        <name>ATP</name>
        <dbReference type="ChEBI" id="CHEBI:30616"/>
    </ligand>
</feature>
<dbReference type="GO" id="GO:0043560">
    <property type="term" value="F:insulin receptor substrate binding"/>
    <property type="evidence" value="ECO:0007669"/>
    <property type="project" value="TreeGrafter"/>
</dbReference>
<evidence type="ECO:0000256" key="8">
    <source>
        <dbReference type="ARBA" id="ARBA00022729"/>
    </source>
</evidence>
<keyword evidence="4" id="KW-0808">Transferase</keyword>
<dbReference type="GO" id="GO:0005009">
    <property type="term" value="F:insulin receptor activity"/>
    <property type="evidence" value="ECO:0007669"/>
    <property type="project" value="TreeGrafter"/>
</dbReference>
<feature type="compositionally biased region" description="Basic and acidic residues" evidence="21">
    <location>
        <begin position="823"/>
        <end position="847"/>
    </location>
</feature>
<feature type="signal peptide" evidence="23">
    <location>
        <begin position="1"/>
        <end position="19"/>
    </location>
</feature>
<dbReference type="Pfam" id="PF00757">
    <property type="entry name" value="Furin-like"/>
    <property type="match status" value="1"/>
</dbReference>
<evidence type="ECO:0000256" key="21">
    <source>
        <dbReference type="SAM" id="MobiDB-lite"/>
    </source>
</evidence>
<dbReference type="PANTHER" id="PTHR24416:SF525">
    <property type="entry name" value="INSULIN-LIKE RECEPTOR"/>
    <property type="match status" value="1"/>
</dbReference>
<dbReference type="SMART" id="SM00261">
    <property type="entry name" value="FU"/>
    <property type="match status" value="1"/>
</dbReference>
<keyword evidence="11" id="KW-0418">Kinase</keyword>
<feature type="region of interest" description="Disordered" evidence="21">
    <location>
        <begin position="1402"/>
        <end position="1493"/>
    </location>
</feature>
<dbReference type="Gene3D" id="1.10.510.10">
    <property type="entry name" value="Transferase(Phosphotransferase) domain 1"/>
    <property type="match status" value="1"/>
</dbReference>
<dbReference type="GO" id="GO:0046872">
    <property type="term" value="F:metal ion binding"/>
    <property type="evidence" value="ECO:0007669"/>
    <property type="project" value="UniProtKB-KW"/>
</dbReference>
<evidence type="ECO:0000256" key="17">
    <source>
        <dbReference type="ARBA" id="ARBA00023180"/>
    </source>
</evidence>
<sequence length="1493" mass="167562">MIVLLLLAALLCCCPDIEAVEEFRCGSFDIRNQPTFAHQRKDSTAPMNHGERYRNCTVIEGDFSLSMITNANVTEDEFPVFESLVEITGYLLVFQVRGLKSLSKMFPNLRVIGGQSLVMNYALIVYQNVDLKEIGLYKLTTIRNGGVRITENTRLCYSRLIDWTAIITGDVNDVLVTQGKNHDHCVDECSVDEDEKPRCRTKDGQISCWGQNHCQIHCPYSHELRNGSSKGGKTAGPGCDPTGNKCHEQCVGGCSSPDDPSACYACRYVRHQGVCEQKCPTDMFMLLKRRCVTRDECEDLSPMASHLGESGELRYWKAINGICHYECPRGYQLDPNNTRQCVLCKDHCPKKCRGKQVDSVGTAMDFKGCNIIEGALEIEILRGGSDSTAAEKLTEAFGEIEEIRDFLLVRFSLSFVSLHMFKKLKRIRGNSQWRDRYALAVFENENLRQIFDIEKQPLKIDSGIVQFHNNHMLCYHKIKGLLDHLHMRDNVTDIDVSVHSNGDRAICDEINFEVRISSVLSFGFVLEWIAFNTTGMDHRMFLGYQVFYKRVEKPDDKLSIDDDRSACSDSWRMHFESENGQINDSEQGGGERLTRGAVITGDHIQPNAYYAFYVQTKLVPTQTKSNNSDDSGARNAISKIQFVKTHFGAPDPPRVSKAESPRHDQIALEWDEPLKANGDITHYMISWTRIPDDPSTVPGFRHCSDSNMKKQDKMSTVVPSPAPSALLPTSTQTCSAKEGCCDCSKVTGGDNPLAVDPASVSEQSRFENAIQNVIFVQDCNFNPALRHCAKKASVRNQLNNGAQQLAGVENESNVSHGRRRKRAIDENKSLEEQKAELESMDEAEKAKQAPRVMNSAADTPQTINVTARNFTITNLLHYSEYQIMIYACQNTSAPEHFCSSRFSFDVVRTNPIIDADRIDNTSMKVVNGTDERSRTINWTEPESPNGYVLAYRAKVTNVEKNWTPIEICQSVVEFRENKGMTFSGLTDGVYQLEVKVVSLYGVGPAVIHEALFEVRTPGFFTLPIILGVIFTGLLIMATVALLMYYCFNRYFGKKVREYLGQVISANPEYLSQLDVYKADEWELLRDSIDLSEEIGRGTFGKVFRGHANGVVSQCGVTFGDCAVKTVTETANSAERLHFLIEASVMKQFNTAFIVKLFGVVSDGQPVLVVMELMEKGNLRDYLRSRRPGAEENVDNLQPPCSAELFTWAAQIADGMSYLESLKFCHRDLAARNCMVSADSVVKIGDFGMARDIYYHEYYKPTGKRLMPVRWMAPESLKDGKFTLKSDVWSFGIVLYEMLTLAQQPYAGLANDQVFHYIGVTRKILRRPTDCPDFWYDLMVQCWRYDPRLRPSFTELVQILLPYTNEQFKSMSYQLNQTAESRRGTGQGFRRAAYGASIGNSTVNTSLPDYSAENPEDSDSPLNPLADDDVAALHMGGTDSDGEKGAPVCTFNRRTHPMWPSSTSSRRSSPMPDAESRESRDELASGSEAGDAPV</sequence>
<evidence type="ECO:0000256" key="2">
    <source>
        <dbReference type="ARBA" id="ARBA00011902"/>
    </source>
</evidence>
<evidence type="ECO:0000256" key="23">
    <source>
        <dbReference type="SAM" id="SignalP"/>
    </source>
</evidence>
<dbReference type="PROSITE" id="PS00107">
    <property type="entry name" value="PROTEIN_KINASE_ATP"/>
    <property type="match status" value="1"/>
</dbReference>
<dbReference type="GO" id="GO:0042593">
    <property type="term" value="P:glucose homeostasis"/>
    <property type="evidence" value="ECO:0007669"/>
    <property type="project" value="TreeGrafter"/>
</dbReference>
<evidence type="ECO:0000259" key="24">
    <source>
        <dbReference type="PROSITE" id="PS50011"/>
    </source>
</evidence>
<evidence type="ECO:0000256" key="22">
    <source>
        <dbReference type="SAM" id="Phobius"/>
    </source>
</evidence>
<dbReference type="GO" id="GO:0051897">
    <property type="term" value="P:positive regulation of phosphatidylinositol 3-kinase/protein kinase B signal transduction"/>
    <property type="evidence" value="ECO:0007669"/>
    <property type="project" value="TreeGrafter"/>
</dbReference>
<protein>
    <recommendedName>
        <fullName evidence="2">receptor protein-tyrosine kinase</fullName>
        <ecNumber evidence="2">2.7.10.1</ecNumber>
    </recommendedName>
</protein>
<evidence type="ECO:0000256" key="7">
    <source>
        <dbReference type="ARBA" id="ARBA00022723"/>
    </source>
</evidence>
<dbReference type="Gene3D" id="2.10.220.10">
    <property type="entry name" value="Hormone Receptor, Insulin-like Growth Factor Receptor 1, Chain A, domain 2"/>
    <property type="match status" value="1"/>
</dbReference>
<keyword evidence="14 22" id="KW-0472">Membrane</keyword>
<dbReference type="InterPro" id="IPR013783">
    <property type="entry name" value="Ig-like_fold"/>
</dbReference>
<evidence type="ECO:0000256" key="20">
    <source>
        <dbReference type="PROSITE-ProRule" id="PRU10141"/>
    </source>
</evidence>
<evidence type="ECO:0000313" key="25">
    <source>
        <dbReference type="Proteomes" id="UP000887566"/>
    </source>
</evidence>
<dbReference type="InterPro" id="IPR001245">
    <property type="entry name" value="Ser-Thr/Tyr_kinase_cat_dom"/>
</dbReference>
<evidence type="ECO:0000256" key="15">
    <source>
        <dbReference type="ARBA" id="ARBA00023137"/>
    </source>
</evidence>
<dbReference type="CDD" id="cd00063">
    <property type="entry name" value="FN3"/>
    <property type="match status" value="1"/>
</dbReference>
<dbReference type="InterPro" id="IPR000719">
    <property type="entry name" value="Prot_kinase_dom"/>
</dbReference>
<keyword evidence="12 20" id="KW-0067">ATP-binding</keyword>
<keyword evidence="17" id="KW-0325">Glycoprotein</keyword>
<dbReference type="InterPro" id="IPR036941">
    <property type="entry name" value="Rcpt_L-dom_sf"/>
</dbReference>
<evidence type="ECO:0000256" key="3">
    <source>
        <dbReference type="ARBA" id="ARBA00022553"/>
    </source>
</evidence>
<dbReference type="SUPFAM" id="SSF56112">
    <property type="entry name" value="Protein kinase-like (PK-like)"/>
    <property type="match status" value="1"/>
</dbReference>
<dbReference type="SUPFAM" id="SSF57184">
    <property type="entry name" value="Growth factor receptor domain"/>
    <property type="match status" value="1"/>
</dbReference>
<keyword evidence="25" id="KW-1185">Reference proteome</keyword>
<feature type="chain" id="PRO_5037181050" description="receptor protein-tyrosine kinase" evidence="23">
    <location>
        <begin position="20"/>
        <end position="1493"/>
    </location>
</feature>
<dbReference type="InterPro" id="IPR017441">
    <property type="entry name" value="Protein_kinase_ATP_BS"/>
</dbReference>
<dbReference type="InterPro" id="IPR006211">
    <property type="entry name" value="Furin-like_Cys-rich_dom"/>
</dbReference>
<dbReference type="WBParaSite" id="PSAMB.scaffold211size65383.g3328.t1">
    <property type="protein sequence ID" value="PSAMB.scaffold211size65383.g3328.t1"/>
    <property type="gene ID" value="PSAMB.scaffold211size65383.g3328"/>
</dbReference>
<evidence type="ECO:0000256" key="4">
    <source>
        <dbReference type="ARBA" id="ARBA00022679"/>
    </source>
</evidence>
<evidence type="ECO:0000256" key="14">
    <source>
        <dbReference type="ARBA" id="ARBA00023136"/>
    </source>
</evidence>
<dbReference type="Gene3D" id="3.30.200.20">
    <property type="entry name" value="Phosphorylase Kinase, domain 1"/>
    <property type="match status" value="1"/>
</dbReference>
<keyword evidence="7" id="KW-0479">Metal-binding</keyword>
<dbReference type="GO" id="GO:0005524">
    <property type="term" value="F:ATP binding"/>
    <property type="evidence" value="ECO:0007669"/>
    <property type="project" value="UniProtKB-UniRule"/>
</dbReference>
<dbReference type="GO" id="GO:0030424">
    <property type="term" value="C:axon"/>
    <property type="evidence" value="ECO:0007669"/>
    <property type="project" value="TreeGrafter"/>
</dbReference>
<dbReference type="InterPro" id="IPR008266">
    <property type="entry name" value="Tyr_kinase_AS"/>
</dbReference>
<dbReference type="FunFam" id="1.10.510.10:FF:000987">
    <property type="entry name" value="Receptor protein-tyrosine kinase"/>
    <property type="match status" value="1"/>
</dbReference>
<comment type="catalytic activity">
    <reaction evidence="19">
        <text>L-tyrosyl-[protein] + ATP = O-phospho-L-tyrosyl-[protein] + ADP + H(+)</text>
        <dbReference type="Rhea" id="RHEA:10596"/>
        <dbReference type="Rhea" id="RHEA-COMP:10136"/>
        <dbReference type="Rhea" id="RHEA-COMP:20101"/>
        <dbReference type="ChEBI" id="CHEBI:15378"/>
        <dbReference type="ChEBI" id="CHEBI:30616"/>
        <dbReference type="ChEBI" id="CHEBI:46858"/>
        <dbReference type="ChEBI" id="CHEBI:61978"/>
        <dbReference type="ChEBI" id="CHEBI:456216"/>
        <dbReference type="EC" id="2.7.10.1"/>
    </reaction>
</comment>
<dbReference type="SUPFAM" id="SSF52058">
    <property type="entry name" value="L domain-like"/>
    <property type="match status" value="2"/>
</dbReference>
<keyword evidence="8 23" id="KW-0732">Signal</keyword>
<dbReference type="InterPro" id="IPR000494">
    <property type="entry name" value="Rcpt_L-dom"/>
</dbReference>
<keyword evidence="13 22" id="KW-1133">Transmembrane helix</keyword>
<dbReference type="InterPro" id="IPR006212">
    <property type="entry name" value="Furin_repeat"/>
</dbReference>
<accession>A0A914VKC0</accession>
<dbReference type="InterPro" id="IPR009030">
    <property type="entry name" value="Growth_fac_rcpt_cys_sf"/>
</dbReference>
<dbReference type="EC" id="2.7.10.1" evidence="2"/>
<keyword evidence="10 20" id="KW-0547">Nucleotide-binding</keyword>
<name>A0A914VKC0_9BILA</name>
<dbReference type="PANTHER" id="PTHR24416">
    <property type="entry name" value="TYROSINE-PROTEIN KINASE RECEPTOR"/>
    <property type="match status" value="1"/>
</dbReference>
<dbReference type="GO" id="GO:0043410">
    <property type="term" value="P:positive regulation of MAPK cascade"/>
    <property type="evidence" value="ECO:0007669"/>
    <property type="project" value="TreeGrafter"/>
</dbReference>
<dbReference type="SMART" id="SM00060">
    <property type="entry name" value="FN3"/>
    <property type="match status" value="2"/>
</dbReference>
<evidence type="ECO:0000256" key="10">
    <source>
        <dbReference type="ARBA" id="ARBA00022741"/>
    </source>
</evidence>
<keyword evidence="15" id="KW-0829">Tyrosine-protein kinase</keyword>
<dbReference type="Gene3D" id="2.60.40.10">
    <property type="entry name" value="Immunoglobulins"/>
    <property type="match status" value="4"/>
</dbReference>
<dbReference type="InterPro" id="IPR011009">
    <property type="entry name" value="Kinase-like_dom_sf"/>
</dbReference>
<feature type="compositionally biased region" description="Basic and acidic residues" evidence="21">
    <location>
        <begin position="1473"/>
        <end position="1482"/>
    </location>
</feature>
<organism evidence="25 26">
    <name type="scientific">Plectus sambesii</name>
    <dbReference type="NCBI Taxonomy" id="2011161"/>
    <lineage>
        <taxon>Eukaryota</taxon>
        <taxon>Metazoa</taxon>
        <taxon>Ecdysozoa</taxon>
        <taxon>Nematoda</taxon>
        <taxon>Chromadorea</taxon>
        <taxon>Plectida</taxon>
        <taxon>Plectina</taxon>
        <taxon>Plectoidea</taxon>
        <taxon>Plectidae</taxon>
        <taxon>Plectus</taxon>
    </lineage>
</organism>
<dbReference type="InterPro" id="IPR050122">
    <property type="entry name" value="RTK"/>
</dbReference>
<evidence type="ECO:0000256" key="12">
    <source>
        <dbReference type="ARBA" id="ARBA00022840"/>
    </source>
</evidence>
<dbReference type="SMART" id="SM00219">
    <property type="entry name" value="TyrKc"/>
    <property type="match status" value="1"/>
</dbReference>
<evidence type="ECO:0000256" key="5">
    <source>
        <dbReference type="ARBA" id="ARBA00022685"/>
    </source>
</evidence>
<dbReference type="CDD" id="cd05032">
    <property type="entry name" value="PTKc_InsR_like"/>
    <property type="match status" value="1"/>
</dbReference>
<evidence type="ECO:0000256" key="18">
    <source>
        <dbReference type="ARBA" id="ARBA00023211"/>
    </source>
</evidence>
<dbReference type="CDD" id="cd00064">
    <property type="entry name" value="FU"/>
    <property type="match status" value="1"/>
</dbReference>
<dbReference type="Gene3D" id="3.80.20.20">
    <property type="entry name" value="Receptor L-domain"/>
    <property type="match status" value="2"/>
</dbReference>
<dbReference type="Pfam" id="PF01030">
    <property type="entry name" value="Recep_L_domain"/>
    <property type="match status" value="2"/>
</dbReference>
<proteinExistence type="predicted"/>
<evidence type="ECO:0000256" key="16">
    <source>
        <dbReference type="ARBA" id="ARBA00023170"/>
    </source>
</evidence>
<keyword evidence="18" id="KW-0464">Manganese</keyword>
<feature type="compositionally biased region" description="Low complexity" evidence="21">
    <location>
        <begin position="1456"/>
        <end position="1471"/>
    </location>
</feature>
<evidence type="ECO:0000256" key="11">
    <source>
        <dbReference type="ARBA" id="ARBA00022777"/>
    </source>
</evidence>
<dbReference type="InterPro" id="IPR020635">
    <property type="entry name" value="Tyr_kinase_cat_dom"/>
</dbReference>
<comment type="subcellular location">
    <subcellularLocation>
        <location evidence="1">Membrane</location>
        <topology evidence="1">Single-pass type I membrane protein</topology>
    </subcellularLocation>
</comment>
<dbReference type="GO" id="GO:0005899">
    <property type="term" value="C:insulin receptor complex"/>
    <property type="evidence" value="ECO:0007669"/>
    <property type="project" value="TreeGrafter"/>
</dbReference>
<keyword evidence="6 22" id="KW-0812">Transmembrane</keyword>
<evidence type="ECO:0000256" key="6">
    <source>
        <dbReference type="ARBA" id="ARBA00022692"/>
    </source>
</evidence>
<evidence type="ECO:0000256" key="13">
    <source>
        <dbReference type="ARBA" id="ARBA00022989"/>
    </source>
</evidence>
<dbReference type="InterPro" id="IPR036116">
    <property type="entry name" value="FN3_sf"/>
</dbReference>
<dbReference type="SUPFAM" id="SSF49265">
    <property type="entry name" value="Fibronectin type III"/>
    <property type="match status" value="3"/>
</dbReference>
<feature type="domain" description="Protein kinase" evidence="24">
    <location>
        <begin position="1088"/>
        <end position="1363"/>
    </location>
</feature>
<dbReference type="InterPro" id="IPR003961">
    <property type="entry name" value="FN3_dom"/>
</dbReference>
<keyword evidence="3" id="KW-0597">Phosphoprotein</keyword>
<evidence type="ECO:0000256" key="19">
    <source>
        <dbReference type="ARBA" id="ARBA00051243"/>
    </source>
</evidence>
<keyword evidence="5" id="KW-0165">Cleavage on pair of basic residues</keyword>
<dbReference type="Proteomes" id="UP000887566">
    <property type="component" value="Unplaced"/>
</dbReference>
<dbReference type="PRINTS" id="PR00109">
    <property type="entry name" value="TYRKINASE"/>
</dbReference>
<feature type="transmembrane region" description="Helical" evidence="22">
    <location>
        <begin position="1024"/>
        <end position="1047"/>
    </location>
</feature>
<keyword evidence="9" id="KW-0677">Repeat</keyword>
<keyword evidence="16" id="KW-0675">Receptor</keyword>
<evidence type="ECO:0000256" key="9">
    <source>
        <dbReference type="ARBA" id="ARBA00022737"/>
    </source>
</evidence>
<evidence type="ECO:0000256" key="1">
    <source>
        <dbReference type="ARBA" id="ARBA00004479"/>
    </source>
</evidence>
<dbReference type="PROSITE" id="PS50011">
    <property type="entry name" value="PROTEIN_KINASE_DOM"/>
    <property type="match status" value="1"/>
</dbReference>
<feature type="region of interest" description="Disordered" evidence="21">
    <location>
        <begin position="808"/>
        <end position="855"/>
    </location>
</feature>